<dbReference type="PANTHER" id="PTHR24396:SF19">
    <property type="entry name" value="FI01119P"/>
    <property type="match status" value="1"/>
</dbReference>
<dbReference type="AlphaFoldDB" id="A0A0P1KUK8"/>
<dbReference type="PANTHER" id="PTHR24396">
    <property type="entry name" value="ZINC FINGER PROTEIN"/>
    <property type="match status" value="1"/>
</dbReference>
<keyword evidence="2" id="KW-0479">Metal-binding</keyword>
<accession>A0A0P1KUK8</accession>
<organism evidence="9 10">
    <name type="scientific">Lachancea quebecensis</name>
    <dbReference type="NCBI Taxonomy" id="1654605"/>
    <lineage>
        <taxon>Eukaryota</taxon>
        <taxon>Fungi</taxon>
        <taxon>Dikarya</taxon>
        <taxon>Ascomycota</taxon>
        <taxon>Saccharomycotina</taxon>
        <taxon>Saccharomycetes</taxon>
        <taxon>Saccharomycetales</taxon>
        <taxon>Saccharomycetaceae</taxon>
        <taxon>Lachancea</taxon>
    </lineage>
</organism>
<dbReference type="GO" id="GO:0005634">
    <property type="term" value="C:nucleus"/>
    <property type="evidence" value="ECO:0007669"/>
    <property type="project" value="UniProtKB-SubCell"/>
</dbReference>
<keyword evidence="4" id="KW-0862">Zinc</keyword>
<evidence type="ECO:0000313" key="10">
    <source>
        <dbReference type="Proteomes" id="UP000236544"/>
    </source>
</evidence>
<reference evidence="10" key="1">
    <citation type="submission" date="2015-10" db="EMBL/GenBank/DDBJ databases">
        <authorList>
            <person name="Devillers H."/>
        </authorList>
    </citation>
    <scope>NUCLEOTIDE SEQUENCE [LARGE SCALE GENOMIC DNA]</scope>
</reference>
<evidence type="ECO:0000256" key="2">
    <source>
        <dbReference type="ARBA" id="ARBA00022723"/>
    </source>
</evidence>
<evidence type="ECO:0000256" key="6">
    <source>
        <dbReference type="PROSITE-ProRule" id="PRU00042"/>
    </source>
</evidence>
<dbReference type="PROSITE" id="PS00028">
    <property type="entry name" value="ZINC_FINGER_C2H2_1"/>
    <property type="match status" value="1"/>
</dbReference>
<dbReference type="Gene3D" id="3.30.160.60">
    <property type="entry name" value="Classic Zinc Finger"/>
    <property type="match status" value="1"/>
</dbReference>
<evidence type="ECO:0000256" key="5">
    <source>
        <dbReference type="ARBA" id="ARBA00023242"/>
    </source>
</evidence>
<keyword evidence="3 6" id="KW-0863">Zinc-finger</keyword>
<evidence type="ECO:0000313" key="9">
    <source>
        <dbReference type="EMBL" id="CUS23773.1"/>
    </source>
</evidence>
<evidence type="ECO:0000256" key="3">
    <source>
        <dbReference type="ARBA" id="ARBA00022771"/>
    </source>
</evidence>
<dbReference type="GO" id="GO:0008270">
    <property type="term" value="F:zinc ion binding"/>
    <property type="evidence" value="ECO:0007669"/>
    <property type="project" value="UniProtKB-KW"/>
</dbReference>
<evidence type="ECO:0000256" key="4">
    <source>
        <dbReference type="ARBA" id="ARBA00022833"/>
    </source>
</evidence>
<dbReference type="InterPro" id="IPR051643">
    <property type="entry name" value="Transcr_Reg_ZincFinger"/>
</dbReference>
<protein>
    <submittedName>
        <fullName evidence="9">LAQU0S11e03972g1_1</fullName>
    </submittedName>
</protein>
<dbReference type="EMBL" id="LN890568">
    <property type="protein sequence ID" value="CUS23773.1"/>
    <property type="molecule type" value="Genomic_DNA"/>
</dbReference>
<name>A0A0P1KUK8_9SACH</name>
<keyword evidence="10" id="KW-1185">Reference proteome</keyword>
<dbReference type="SUPFAM" id="SSF57667">
    <property type="entry name" value="beta-beta-alpha zinc fingers"/>
    <property type="match status" value="1"/>
</dbReference>
<dbReference type="PROSITE" id="PS50157">
    <property type="entry name" value="ZINC_FINGER_C2H2_2"/>
    <property type="match status" value="1"/>
</dbReference>
<dbReference type="Proteomes" id="UP000236544">
    <property type="component" value="Unassembled WGS sequence"/>
</dbReference>
<dbReference type="GO" id="GO:0000978">
    <property type="term" value="F:RNA polymerase II cis-regulatory region sequence-specific DNA binding"/>
    <property type="evidence" value="ECO:0007669"/>
    <property type="project" value="TreeGrafter"/>
</dbReference>
<dbReference type="GO" id="GO:0000981">
    <property type="term" value="F:DNA-binding transcription factor activity, RNA polymerase II-specific"/>
    <property type="evidence" value="ECO:0007669"/>
    <property type="project" value="TreeGrafter"/>
</dbReference>
<keyword evidence="5" id="KW-0539">Nucleus</keyword>
<gene>
    <name evidence="9" type="ORF">LAQU0_S11e03972g</name>
</gene>
<feature type="compositionally biased region" description="Basic and acidic residues" evidence="7">
    <location>
        <begin position="39"/>
        <end position="65"/>
    </location>
</feature>
<evidence type="ECO:0000256" key="1">
    <source>
        <dbReference type="ARBA" id="ARBA00004123"/>
    </source>
</evidence>
<feature type="region of interest" description="Disordered" evidence="7">
    <location>
        <begin position="351"/>
        <end position="379"/>
    </location>
</feature>
<proteinExistence type="predicted"/>
<feature type="domain" description="C2H2-type" evidence="8">
    <location>
        <begin position="159"/>
        <end position="186"/>
    </location>
</feature>
<dbReference type="SMART" id="SM00355">
    <property type="entry name" value="ZnF_C2H2"/>
    <property type="match status" value="2"/>
</dbReference>
<dbReference type="InterPro" id="IPR013087">
    <property type="entry name" value="Znf_C2H2_type"/>
</dbReference>
<evidence type="ECO:0000259" key="8">
    <source>
        <dbReference type="PROSITE" id="PS50157"/>
    </source>
</evidence>
<comment type="subcellular location">
    <subcellularLocation>
        <location evidence="1">Nucleus</location>
    </subcellularLocation>
</comment>
<feature type="region of interest" description="Disordered" evidence="7">
    <location>
        <begin position="422"/>
        <end position="444"/>
    </location>
</feature>
<evidence type="ECO:0000256" key="7">
    <source>
        <dbReference type="SAM" id="MobiDB-lite"/>
    </source>
</evidence>
<sequence length="539" mass="60157">MPYVSLLKPSQSKIMVSIAEKVREFFRNLADFVVASDGTSKEAKKDARGGKSKAEEVKSSPEKPRSLFPAQNNVDKSLELAPTIVPCALDLSTLQSPISMTKTPEGHLDWQLMGPSMTGDPAASNGPPSFVPTLNSPESIDCKTEDDEHGCSEKDQKKFVCHYCNAKFYIRGYLTRHIKKHAVEKAYYCPYFNADAPKDQRCHTTGGFSRRDTYKTHLRSRHFICPKGVRSQEKAKSSGRCAHCNEQFDKTDDWIKTHVEAGECKGLPDGFKVAVKSSRKTGKLKMIKTSNGHSRFISTQQCVIEPSVMHNKEALEATAIVIDQSKDNGNPLESTTVLTTNDNKIMLNSEHFQGVPKTKKNQKASSKKPTVASLDRSQNSFFNYPHGQVSMGATQPHPQSYPFSHVTPSKETSLDEGCLSMDPSPTDDAGLEAVNSSSSASSRASFHDHIAKNNQTSSMPYPIAHDDFFQFPLDLDQCPMNPMYYDRPAQSHNEGLAGESSQINETLNKQMDEIVLSERHFRENQQYLNFYNYTFDSHL</sequence>
<feature type="compositionally biased region" description="Basic residues" evidence="7">
    <location>
        <begin position="357"/>
        <end position="366"/>
    </location>
</feature>
<feature type="region of interest" description="Disordered" evidence="7">
    <location>
        <begin position="38"/>
        <end position="69"/>
    </location>
</feature>
<dbReference type="OrthoDB" id="9439903at2759"/>
<dbReference type="InterPro" id="IPR036236">
    <property type="entry name" value="Znf_C2H2_sf"/>
</dbReference>